<dbReference type="NCBIfam" id="TIGR02072">
    <property type="entry name" value="BioC"/>
    <property type="match status" value="1"/>
</dbReference>
<keyword evidence="6 8" id="KW-0949">S-adenosyl-L-methionine</keyword>
<dbReference type="AlphaFoldDB" id="A0A7X9RVD8"/>
<keyword evidence="11" id="KW-1185">Reference proteome</keyword>
<keyword evidence="7 8" id="KW-0093">Biotin biosynthesis</keyword>
<dbReference type="GO" id="GO:0009102">
    <property type="term" value="P:biotin biosynthetic process"/>
    <property type="evidence" value="ECO:0007669"/>
    <property type="project" value="UniProtKB-UniRule"/>
</dbReference>
<comment type="caution">
    <text evidence="10">The sequence shown here is derived from an EMBL/GenBank/DDBJ whole genome shotgun (WGS) entry which is preliminary data.</text>
</comment>
<comment type="function">
    <text evidence="8">Converts the free carboxyl group of a malonyl-thioester to its methyl ester by transfer of a methyl group from S-adenosyl-L-methionine (SAM). It allows to synthesize pimeloyl-ACP via the fatty acid synthetic pathway.</text>
</comment>
<evidence type="ECO:0000259" key="9">
    <source>
        <dbReference type="Pfam" id="PF08241"/>
    </source>
</evidence>
<dbReference type="HAMAP" id="MF_00835">
    <property type="entry name" value="BioC"/>
    <property type="match status" value="1"/>
</dbReference>
<feature type="domain" description="Methyltransferase type 11" evidence="9">
    <location>
        <begin position="50"/>
        <end position="140"/>
    </location>
</feature>
<dbReference type="PANTHER" id="PTHR43861">
    <property type="entry name" value="TRANS-ACONITATE 2-METHYLTRANSFERASE-RELATED"/>
    <property type="match status" value="1"/>
</dbReference>
<dbReference type="Proteomes" id="UP000576082">
    <property type="component" value="Unassembled WGS sequence"/>
</dbReference>
<protein>
    <recommendedName>
        <fullName evidence="3 8">Malonyl-[acyl-carrier protein] O-methyltransferase</fullName>
        <shortName evidence="8">Malonyl-ACP O-methyltransferase</shortName>
        <ecNumber evidence="3 8">2.1.1.197</ecNumber>
    </recommendedName>
    <alternativeName>
        <fullName evidence="8">Biotin synthesis protein BioC</fullName>
    </alternativeName>
</protein>
<dbReference type="EC" id="2.1.1.197" evidence="3 8"/>
<dbReference type="Pfam" id="PF08241">
    <property type="entry name" value="Methyltransf_11"/>
    <property type="match status" value="1"/>
</dbReference>
<organism evidence="10 11">
    <name type="scientific">Flammeovirga aprica JL-4</name>
    <dbReference type="NCBI Taxonomy" id="694437"/>
    <lineage>
        <taxon>Bacteria</taxon>
        <taxon>Pseudomonadati</taxon>
        <taxon>Bacteroidota</taxon>
        <taxon>Cytophagia</taxon>
        <taxon>Cytophagales</taxon>
        <taxon>Flammeovirgaceae</taxon>
        <taxon>Flammeovirga</taxon>
    </lineage>
</organism>
<comment type="catalytic activity">
    <reaction evidence="1 8">
        <text>malonyl-[ACP] + S-adenosyl-L-methionine = malonyl-[ACP] methyl ester + S-adenosyl-L-homocysteine</text>
        <dbReference type="Rhea" id="RHEA:17105"/>
        <dbReference type="Rhea" id="RHEA-COMP:9623"/>
        <dbReference type="Rhea" id="RHEA-COMP:9954"/>
        <dbReference type="ChEBI" id="CHEBI:57856"/>
        <dbReference type="ChEBI" id="CHEBI:59789"/>
        <dbReference type="ChEBI" id="CHEBI:78449"/>
        <dbReference type="ChEBI" id="CHEBI:78845"/>
        <dbReference type="EC" id="2.1.1.197"/>
    </reaction>
</comment>
<dbReference type="GO" id="GO:0010340">
    <property type="term" value="F:carboxyl-O-methyltransferase activity"/>
    <property type="evidence" value="ECO:0007669"/>
    <property type="project" value="UniProtKB-UniRule"/>
</dbReference>
<evidence type="ECO:0000256" key="8">
    <source>
        <dbReference type="HAMAP-Rule" id="MF_00835"/>
    </source>
</evidence>
<dbReference type="RefSeq" id="WP_169657675.1">
    <property type="nucleotide sequence ID" value="NZ_JABANE010000041.1"/>
</dbReference>
<proteinExistence type="inferred from homology"/>
<accession>A0A7X9RVD8</accession>
<name>A0A7X9RVD8_9BACT</name>
<gene>
    <name evidence="8 10" type="primary">bioC</name>
    <name evidence="10" type="ORF">HHU12_15590</name>
</gene>
<evidence type="ECO:0000256" key="5">
    <source>
        <dbReference type="ARBA" id="ARBA00022679"/>
    </source>
</evidence>
<reference evidence="10 11" key="1">
    <citation type="submission" date="2020-04" db="EMBL/GenBank/DDBJ databases">
        <title>Flammeovirga sp. SR4, a novel species isolated from seawater.</title>
        <authorList>
            <person name="Wang X."/>
        </authorList>
    </citation>
    <scope>NUCLEOTIDE SEQUENCE [LARGE SCALE GENOMIC DNA]</scope>
    <source>
        <strain evidence="10 11">ATCC 23126</strain>
    </source>
</reference>
<keyword evidence="4 8" id="KW-0489">Methyltransferase</keyword>
<dbReference type="InterPro" id="IPR011814">
    <property type="entry name" value="BioC"/>
</dbReference>
<evidence type="ECO:0000256" key="7">
    <source>
        <dbReference type="ARBA" id="ARBA00022756"/>
    </source>
</evidence>
<dbReference type="UniPathway" id="UPA00078"/>
<evidence type="ECO:0000256" key="3">
    <source>
        <dbReference type="ARBA" id="ARBA00012327"/>
    </source>
</evidence>
<evidence type="ECO:0000256" key="6">
    <source>
        <dbReference type="ARBA" id="ARBA00022691"/>
    </source>
</evidence>
<evidence type="ECO:0000256" key="1">
    <source>
        <dbReference type="ARBA" id="ARBA00000852"/>
    </source>
</evidence>
<evidence type="ECO:0000256" key="4">
    <source>
        <dbReference type="ARBA" id="ARBA00022603"/>
    </source>
</evidence>
<evidence type="ECO:0000313" key="11">
    <source>
        <dbReference type="Proteomes" id="UP000576082"/>
    </source>
</evidence>
<dbReference type="InterPro" id="IPR029063">
    <property type="entry name" value="SAM-dependent_MTases_sf"/>
</dbReference>
<dbReference type="Gene3D" id="3.40.50.150">
    <property type="entry name" value="Vaccinia Virus protein VP39"/>
    <property type="match status" value="1"/>
</dbReference>
<evidence type="ECO:0000256" key="2">
    <source>
        <dbReference type="ARBA" id="ARBA00004746"/>
    </source>
</evidence>
<keyword evidence="5 8" id="KW-0808">Transferase</keyword>
<evidence type="ECO:0000313" key="10">
    <source>
        <dbReference type="EMBL" id="NME69398.1"/>
    </source>
</evidence>
<dbReference type="EMBL" id="JABANE010000041">
    <property type="protein sequence ID" value="NME69398.1"/>
    <property type="molecule type" value="Genomic_DNA"/>
</dbReference>
<dbReference type="GO" id="GO:0008757">
    <property type="term" value="F:S-adenosylmethionine-dependent methyltransferase activity"/>
    <property type="evidence" value="ECO:0007669"/>
    <property type="project" value="InterPro"/>
</dbReference>
<dbReference type="InterPro" id="IPR013216">
    <property type="entry name" value="Methyltransf_11"/>
</dbReference>
<sequence>MITVDKQKVASRFGKNVGTYDKEAFIQKEITNELYKEIIKRETHFHKAFEMGCGSGFLTKQIEKNISGDYIVNDLDPLCTHQLLREFPRLQFKVGDIENISLPQHLDLVISTSVLQWMEDIDALLKRIYNALEPDGHFAFSTFGPSNFLEIKALLNQGLEYLSIEEWKFLLQKNGFQLIDAWEWKEECLFDSGTAVLKHMKNTGVNGTAKNQKVWNTRILQQFNTEYQDHFSKNDKVTLTYHPLFFILKK</sequence>
<comment type="pathway">
    <text evidence="2 8">Cofactor biosynthesis; biotin biosynthesis.</text>
</comment>
<dbReference type="CDD" id="cd02440">
    <property type="entry name" value="AdoMet_MTases"/>
    <property type="match status" value="1"/>
</dbReference>
<dbReference type="GO" id="GO:0102130">
    <property type="term" value="F:malonyl-CoA methyltransferase activity"/>
    <property type="evidence" value="ECO:0007669"/>
    <property type="project" value="UniProtKB-EC"/>
</dbReference>
<dbReference type="SUPFAM" id="SSF53335">
    <property type="entry name" value="S-adenosyl-L-methionine-dependent methyltransferases"/>
    <property type="match status" value="1"/>
</dbReference>
<comment type="similarity">
    <text evidence="8">Belongs to the methyltransferase superfamily.</text>
</comment>
<dbReference type="GO" id="GO:0032259">
    <property type="term" value="P:methylation"/>
    <property type="evidence" value="ECO:0007669"/>
    <property type="project" value="UniProtKB-KW"/>
</dbReference>